<dbReference type="Gene3D" id="2.60.120.10">
    <property type="entry name" value="Jelly Rolls"/>
    <property type="match status" value="1"/>
</dbReference>
<dbReference type="Proteomes" id="UP000325529">
    <property type="component" value="Chromosome"/>
</dbReference>
<sequence>MTTHTVRVVDARDAVPNTRRGGELRTLLTPPTVGATSGFMGVARITPGDWIAEHYHPYSEEFLYVVQGDVIVELDDVPHRLGPDQALMVPIGMRHRVRNAGNVDVRIVFHLGPLAPRPDLGHVDTEQRDGT</sequence>
<dbReference type="EMBL" id="CP023699">
    <property type="protein sequence ID" value="QEU90745.1"/>
    <property type="molecule type" value="Genomic_DNA"/>
</dbReference>
<dbReference type="RefSeq" id="WP_055544266.1">
    <property type="nucleotide sequence ID" value="NZ_CP023699.1"/>
</dbReference>
<protein>
    <submittedName>
        <fullName evidence="2">Cupin domain-containing protein</fullName>
    </submittedName>
</protein>
<evidence type="ECO:0000313" key="2">
    <source>
        <dbReference type="EMBL" id="QEU90745.1"/>
    </source>
</evidence>
<dbReference type="InterPro" id="IPR014710">
    <property type="entry name" value="RmlC-like_jellyroll"/>
</dbReference>
<dbReference type="Pfam" id="PF07883">
    <property type="entry name" value="Cupin_2"/>
    <property type="match status" value="1"/>
</dbReference>
<dbReference type="KEGG" id="ska:CP970_07280"/>
<dbReference type="AlphaFoldDB" id="A0A5J6G9X1"/>
<dbReference type="InterPro" id="IPR011051">
    <property type="entry name" value="RmlC_Cupin_sf"/>
</dbReference>
<evidence type="ECO:0000313" key="3">
    <source>
        <dbReference type="Proteomes" id="UP000325529"/>
    </source>
</evidence>
<keyword evidence="3" id="KW-1185">Reference proteome</keyword>
<dbReference type="PANTHER" id="PTHR36114:SF1">
    <property type="entry name" value="16.7 KDA PROTEIN IN WHIE LOCUS"/>
    <property type="match status" value="1"/>
</dbReference>
<dbReference type="PIRSF" id="PIRSF016602">
    <property type="entry name" value="CurC_prd"/>
    <property type="match status" value="1"/>
</dbReference>
<proteinExistence type="predicted"/>
<dbReference type="InterPro" id="IPR016672">
    <property type="entry name" value="Polyketide_Synth_CurC_prd"/>
</dbReference>
<accession>A0A5J6G9X1</accession>
<feature type="domain" description="Cupin type-2" evidence="1">
    <location>
        <begin position="42"/>
        <end position="109"/>
    </location>
</feature>
<evidence type="ECO:0000259" key="1">
    <source>
        <dbReference type="Pfam" id="PF07883"/>
    </source>
</evidence>
<dbReference type="InterPro" id="IPR013096">
    <property type="entry name" value="Cupin_2"/>
</dbReference>
<name>A0A5J6G9X1_STRKN</name>
<reference evidence="2 3" key="1">
    <citation type="submission" date="2017-09" db="EMBL/GenBank/DDBJ databases">
        <authorList>
            <person name="Lee N."/>
            <person name="Cho B.-K."/>
        </authorList>
    </citation>
    <scope>NUCLEOTIDE SEQUENCE [LARGE SCALE GENOMIC DNA]</scope>
    <source>
        <strain evidence="2 3">ATCC 12853</strain>
    </source>
</reference>
<gene>
    <name evidence="2" type="ORF">CP970_07280</name>
</gene>
<dbReference type="CDD" id="cd06991">
    <property type="entry name" value="cupin_TcmJ-like"/>
    <property type="match status" value="1"/>
</dbReference>
<dbReference type="InterPro" id="IPR052044">
    <property type="entry name" value="PKS_Associated_Protein"/>
</dbReference>
<dbReference type="OrthoDB" id="287918at2"/>
<dbReference type="SUPFAM" id="SSF51182">
    <property type="entry name" value="RmlC-like cupins"/>
    <property type="match status" value="1"/>
</dbReference>
<organism evidence="2 3">
    <name type="scientific">Streptomyces kanamyceticus</name>
    <dbReference type="NCBI Taxonomy" id="1967"/>
    <lineage>
        <taxon>Bacteria</taxon>
        <taxon>Bacillati</taxon>
        <taxon>Actinomycetota</taxon>
        <taxon>Actinomycetes</taxon>
        <taxon>Kitasatosporales</taxon>
        <taxon>Streptomycetaceae</taxon>
        <taxon>Streptomyces</taxon>
    </lineage>
</organism>
<dbReference type="PANTHER" id="PTHR36114">
    <property type="entry name" value="16.7 KDA PROTEIN IN WHIE LOCUS"/>
    <property type="match status" value="1"/>
</dbReference>